<evidence type="ECO:0000313" key="1">
    <source>
        <dbReference type="EMBL" id="MDU0112936.1"/>
    </source>
</evidence>
<dbReference type="Proteomes" id="UP001257914">
    <property type="component" value="Unassembled WGS sequence"/>
</dbReference>
<comment type="caution">
    <text evidence="1">The sequence shown here is derived from an EMBL/GenBank/DDBJ whole genome shotgun (WGS) entry which is preliminary data.</text>
</comment>
<dbReference type="PROSITE" id="PS51257">
    <property type="entry name" value="PROKAR_LIPOPROTEIN"/>
    <property type="match status" value="1"/>
</dbReference>
<accession>A0ABU3QZR1</accession>
<dbReference type="RefSeq" id="WP_315946591.1">
    <property type="nucleotide sequence ID" value="NZ_JAWCUA010000007.1"/>
</dbReference>
<dbReference type="Gene3D" id="3.40.50.410">
    <property type="entry name" value="von Willebrand factor, type A domain"/>
    <property type="match status" value="1"/>
</dbReference>
<proteinExistence type="predicted"/>
<dbReference type="SUPFAM" id="SSF53300">
    <property type="entry name" value="vWA-like"/>
    <property type="match status" value="1"/>
</dbReference>
<evidence type="ECO:0000313" key="2">
    <source>
        <dbReference type="Proteomes" id="UP001257914"/>
    </source>
</evidence>
<sequence length="537" mass="59108">MYKLLATILTAALLQGCDSNDPKEEFPGTYAVGGSISGLSGDINLSINGTLETFSDNGEFIAETRINNNENYKVSIIDTENNLNCEIKNDVGTSEIDITNIEISCDATEFTAYNLKGLDFTVEQPSVINFAFHLIDRYTGLALNNLTKANMTEYLSIFEDDDVMPQEALVELEQSKSFDAEYHTVYAIHVSPLVSQDNLDNIISAIKDRILDPVTLESKIPANHLISILTFDETVTEIANQIADVNELLDALSTIEIGVASTNLNGAIKAGAEIWQNTTSLELISYGNLIVFTNGKDSSGIVSNEDAIEAVDNKDVYFVTLNDNIDTSALTAYTLETNISSFSDFADTQTAIDYRFEQIKTFEDGLYVLSYATPKRAGSHELTIKADDDYRCDTPVTDSEQLTDSSFDCADEQSYGFDASNFSTVTPVVSINGPTTTYAKEVTLTAQTKWLSIDASIQPIYDWDIKVCLNQNVDVDINNDLTSVTINKNPESDKLSLLKLSLNEAESGTTTTQYLIMVNSKDQLKDLNRIDKNSVCR</sequence>
<reference evidence="1 2" key="1">
    <citation type="submission" date="2023-10" db="EMBL/GenBank/DDBJ databases">
        <title>Psychrosphaera aquimaarina strain SW33 isolated from seawater.</title>
        <authorList>
            <person name="Bayburt H."/>
            <person name="Kim J.M."/>
            <person name="Choi B.J."/>
            <person name="Jeon C.O."/>
        </authorList>
    </citation>
    <scope>NUCLEOTIDE SEQUENCE [LARGE SCALE GENOMIC DNA]</scope>
    <source>
        <strain evidence="1 2">KCTC 52743</strain>
    </source>
</reference>
<name>A0ABU3QZR1_9GAMM</name>
<keyword evidence="2" id="KW-1185">Reference proteome</keyword>
<dbReference type="EMBL" id="JAWCUA010000007">
    <property type="protein sequence ID" value="MDU0112936.1"/>
    <property type="molecule type" value="Genomic_DNA"/>
</dbReference>
<dbReference type="InterPro" id="IPR036465">
    <property type="entry name" value="vWFA_dom_sf"/>
</dbReference>
<organism evidence="1 2">
    <name type="scientific">Psychrosphaera aquimarina</name>
    <dbReference type="NCBI Taxonomy" id="2044854"/>
    <lineage>
        <taxon>Bacteria</taxon>
        <taxon>Pseudomonadati</taxon>
        <taxon>Pseudomonadota</taxon>
        <taxon>Gammaproteobacteria</taxon>
        <taxon>Alteromonadales</taxon>
        <taxon>Pseudoalteromonadaceae</taxon>
        <taxon>Psychrosphaera</taxon>
    </lineage>
</organism>
<gene>
    <name evidence="1" type="ORF">RT723_07995</name>
</gene>
<protein>
    <submittedName>
        <fullName evidence="1">VWA domain-containing protein</fullName>
    </submittedName>
</protein>